<accession>A0A8T0GPR0</accession>
<proteinExistence type="predicted"/>
<dbReference type="Proteomes" id="UP000822688">
    <property type="component" value="Chromosome 9"/>
</dbReference>
<dbReference type="AlphaFoldDB" id="A0A8T0GPR0"/>
<feature type="region of interest" description="Disordered" evidence="1">
    <location>
        <begin position="1"/>
        <end position="27"/>
    </location>
</feature>
<protein>
    <submittedName>
        <fullName evidence="2">Uncharacterized protein</fullName>
    </submittedName>
</protein>
<evidence type="ECO:0000313" key="3">
    <source>
        <dbReference type="Proteomes" id="UP000822688"/>
    </source>
</evidence>
<evidence type="ECO:0000313" key="2">
    <source>
        <dbReference type="EMBL" id="KAG0561586.1"/>
    </source>
</evidence>
<comment type="caution">
    <text evidence="2">The sequence shown here is derived from an EMBL/GenBank/DDBJ whole genome shotgun (WGS) entry which is preliminary data.</text>
</comment>
<name>A0A8T0GPR0_CERPU</name>
<dbReference type="EMBL" id="CM026430">
    <property type="protein sequence ID" value="KAG0561586.1"/>
    <property type="molecule type" value="Genomic_DNA"/>
</dbReference>
<reference evidence="2" key="1">
    <citation type="submission" date="2020-06" db="EMBL/GenBank/DDBJ databases">
        <title>WGS assembly of Ceratodon purpureus strain R40.</title>
        <authorList>
            <person name="Carey S.B."/>
            <person name="Jenkins J."/>
            <person name="Shu S."/>
            <person name="Lovell J.T."/>
            <person name="Sreedasyam A."/>
            <person name="Maumus F."/>
            <person name="Tiley G.P."/>
            <person name="Fernandez-Pozo N."/>
            <person name="Barry K."/>
            <person name="Chen C."/>
            <person name="Wang M."/>
            <person name="Lipzen A."/>
            <person name="Daum C."/>
            <person name="Saski C.A."/>
            <person name="Payton A.C."/>
            <person name="Mcbreen J.C."/>
            <person name="Conrad R.E."/>
            <person name="Kollar L.M."/>
            <person name="Olsson S."/>
            <person name="Huttunen S."/>
            <person name="Landis J.B."/>
            <person name="Wickett N.J."/>
            <person name="Johnson M.G."/>
            <person name="Rensing S.A."/>
            <person name="Grimwood J."/>
            <person name="Schmutz J."/>
            <person name="Mcdaniel S.F."/>
        </authorList>
    </citation>
    <scope>NUCLEOTIDE SEQUENCE</scope>
    <source>
        <strain evidence="2">R40</strain>
    </source>
</reference>
<sequence length="87" mass="9434">MVATKETSNPQLRPSMMPKDDQQICSAPGTDELVPLVNAHQNSPLSSKAFKQSSTCSTDSSFSFQNAKYMTSNACVLGICSSRSWQV</sequence>
<evidence type="ECO:0000256" key="1">
    <source>
        <dbReference type="SAM" id="MobiDB-lite"/>
    </source>
</evidence>
<organism evidence="2 3">
    <name type="scientific">Ceratodon purpureus</name>
    <name type="common">Fire moss</name>
    <name type="synonym">Dicranum purpureum</name>
    <dbReference type="NCBI Taxonomy" id="3225"/>
    <lineage>
        <taxon>Eukaryota</taxon>
        <taxon>Viridiplantae</taxon>
        <taxon>Streptophyta</taxon>
        <taxon>Embryophyta</taxon>
        <taxon>Bryophyta</taxon>
        <taxon>Bryophytina</taxon>
        <taxon>Bryopsida</taxon>
        <taxon>Dicranidae</taxon>
        <taxon>Pseudoditrichales</taxon>
        <taxon>Ditrichaceae</taxon>
        <taxon>Ceratodon</taxon>
    </lineage>
</organism>
<keyword evidence="3" id="KW-1185">Reference proteome</keyword>
<feature type="compositionally biased region" description="Polar residues" evidence="1">
    <location>
        <begin position="1"/>
        <end position="12"/>
    </location>
</feature>
<gene>
    <name evidence="2" type="ORF">KC19_9G075800</name>
</gene>